<gene>
    <name evidence="2" type="ORF">V9T40_007506</name>
</gene>
<dbReference type="EMBL" id="JBBCAQ010000020">
    <property type="protein sequence ID" value="KAK7592754.1"/>
    <property type="molecule type" value="Genomic_DNA"/>
</dbReference>
<proteinExistence type="predicted"/>
<protein>
    <submittedName>
        <fullName evidence="2">Uncharacterized protein</fullName>
    </submittedName>
</protein>
<accession>A0AAN9TXS5</accession>
<organism evidence="2 3">
    <name type="scientific">Parthenolecanium corni</name>
    <dbReference type="NCBI Taxonomy" id="536013"/>
    <lineage>
        <taxon>Eukaryota</taxon>
        <taxon>Metazoa</taxon>
        <taxon>Ecdysozoa</taxon>
        <taxon>Arthropoda</taxon>
        <taxon>Hexapoda</taxon>
        <taxon>Insecta</taxon>
        <taxon>Pterygota</taxon>
        <taxon>Neoptera</taxon>
        <taxon>Paraneoptera</taxon>
        <taxon>Hemiptera</taxon>
        <taxon>Sternorrhyncha</taxon>
        <taxon>Coccoidea</taxon>
        <taxon>Coccidae</taxon>
        <taxon>Parthenolecanium</taxon>
    </lineage>
</organism>
<reference evidence="2 3" key="1">
    <citation type="submission" date="2024-03" db="EMBL/GenBank/DDBJ databases">
        <title>Adaptation during the transition from Ophiocordyceps entomopathogen to insect associate is accompanied by gene loss and intensified selection.</title>
        <authorList>
            <person name="Ward C.M."/>
            <person name="Onetto C.A."/>
            <person name="Borneman A.R."/>
        </authorList>
    </citation>
    <scope>NUCLEOTIDE SEQUENCE [LARGE SCALE GENOMIC DNA]</scope>
    <source>
        <strain evidence="2">AWRI1</strain>
        <tissue evidence="2">Single Adult Female</tissue>
    </source>
</reference>
<evidence type="ECO:0000313" key="3">
    <source>
        <dbReference type="Proteomes" id="UP001367676"/>
    </source>
</evidence>
<feature type="compositionally biased region" description="Basic residues" evidence="1">
    <location>
        <begin position="26"/>
        <end position="44"/>
    </location>
</feature>
<name>A0AAN9TXS5_9HEMI</name>
<dbReference type="AlphaFoldDB" id="A0AAN9TXS5"/>
<evidence type="ECO:0000313" key="2">
    <source>
        <dbReference type="EMBL" id="KAK7592754.1"/>
    </source>
</evidence>
<comment type="caution">
    <text evidence="2">The sequence shown here is derived from an EMBL/GenBank/DDBJ whole genome shotgun (WGS) entry which is preliminary data.</text>
</comment>
<dbReference type="Proteomes" id="UP001367676">
    <property type="component" value="Unassembled WGS sequence"/>
</dbReference>
<evidence type="ECO:0000256" key="1">
    <source>
        <dbReference type="SAM" id="MobiDB-lite"/>
    </source>
</evidence>
<keyword evidence="3" id="KW-1185">Reference proteome</keyword>
<sequence length="252" mass="27734">MLEGKKGRNTLGRPFESRNFIDTRYSQRKRRQAKSRKKTPRTPRRAVPVARPAVSHPSAIGLLRFRVQSAKCSLGAIPNFELQFESRDDSRVVASLFRIGNRNRHFAPSHDPMIHQFQYSVFYLHVATRSPTRTHVHTNERGSSGQTVASPRLYAVRSFVAVLCCAILRTRHDDDDGSPSRCNKRDTFFFATSSSSSSSASASASASAALAPVPVPATVLSLPNAQLQLLLILLEGVFAAVAVRSSQSSPQT</sequence>
<feature type="region of interest" description="Disordered" evidence="1">
    <location>
        <begin position="1"/>
        <end position="52"/>
    </location>
</feature>